<organism evidence="3 4">
    <name type="scientific">Digitaria exilis</name>
    <dbReference type="NCBI Taxonomy" id="1010633"/>
    <lineage>
        <taxon>Eukaryota</taxon>
        <taxon>Viridiplantae</taxon>
        <taxon>Streptophyta</taxon>
        <taxon>Embryophyta</taxon>
        <taxon>Tracheophyta</taxon>
        <taxon>Spermatophyta</taxon>
        <taxon>Magnoliopsida</taxon>
        <taxon>Liliopsida</taxon>
        <taxon>Poales</taxon>
        <taxon>Poaceae</taxon>
        <taxon>PACMAD clade</taxon>
        <taxon>Panicoideae</taxon>
        <taxon>Panicodae</taxon>
        <taxon>Paniceae</taxon>
        <taxon>Anthephorinae</taxon>
        <taxon>Digitaria</taxon>
    </lineage>
</organism>
<proteinExistence type="predicted"/>
<protein>
    <recommendedName>
        <fullName evidence="2">RNase H type-1 domain-containing protein</fullName>
    </recommendedName>
</protein>
<dbReference type="PANTHER" id="PTHR47074">
    <property type="entry name" value="BNAC02G40300D PROTEIN"/>
    <property type="match status" value="1"/>
</dbReference>
<dbReference type="SUPFAM" id="SSF53098">
    <property type="entry name" value="Ribonuclease H-like"/>
    <property type="match status" value="1"/>
</dbReference>
<gene>
    <name evidence="3" type="ORF">HU200_043041</name>
</gene>
<name>A0A835BC31_9POAL</name>
<evidence type="ECO:0000313" key="4">
    <source>
        <dbReference type="Proteomes" id="UP000636709"/>
    </source>
</evidence>
<dbReference type="PANTHER" id="PTHR47074:SF73">
    <property type="entry name" value="OS04G0448401 PROTEIN"/>
    <property type="match status" value="1"/>
</dbReference>
<dbReference type="AlphaFoldDB" id="A0A835BC31"/>
<dbReference type="GO" id="GO:0004523">
    <property type="term" value="F:RNA-DNA hybrid ribonuclease activity"/>
    <property type="evidence" value="ECO:0007669"/>
    <property type="project" value="InterPro"/>
</dbReference>
<feature type="domain" description="RNase H type-1" evidence="2">
    <location>
        <begin position="75"/>
        <end position="136"/>
    </location>
</feature>
<accession>A0A835BC31</accession>
<reference evidence="3" key="1">
    <citation type="submission" date="2020-07" db="EMBL/GenBank/DDBJ databases">
        <title>Genome sequence and genetic diversity analysis of an under-domesticated orphan crop, white fonio (Digitaria exilis).</title>
        <authorList>
            <person name="Bennetzen J.L."/>
            <person name="Chen S."/>
            <person name="Ma X."/>
            <person name="Wang X."/>
            <person name="Yssel A.E.J."/>
            <person name="Chaluvadi S.R."/>
            <person name="Johnson M."/>
            <person name="Gangashetty P."/>
            <person name="Hamidou F."/>
            <person name="Sanogo M.D."/>
            <person name="Zwaenepoel A."/>
            <person name="Wallace J."/>
            <person name="Van De Peer Y."/>
            <person name="Van Deynze A."/>
        </authorList>
    </citation>
    <scope>NUCLEOTIDE SEQUENCE</scope>
    <source>
        <tissue evidence="3">Leaves</tissue>
    </source>
</reference>
<dbReference type="CDD" id="cd06222">
    <property type="entry name" value="RNase_H_like"/>
    <property type="match status" value="1"/>
</dbReference>
<dbReference type="GO" id="GO:0003676">
    <property type="term" value="F:nucleic acid binding"/>
    <property type="evidence" value="ECO:0007669"/>
    <property type="project" value="InterPro"/>
</dbReference>
<dbReference type="EMBL" id="JACEFO010002056">
    <property type="protein sequence ID" value="KAF8687355.1"/>
    <property type="molecule type" value="Genomic_DNA"/>
</dbReference>
<dbReference type="Proteomes" id="UP000636709">
    <property type="component" value="Unassembled WGS sequence"/>
</dbReference>
<evidence type="ECO:0000259" key="2">
    <source>
        <dbReference type="Pfam" id="PF13456"/>
    </source>
</evidence>
<dbReference type="OrthoDB" id="687687at2759"/>
<dbReference type="InterPro" id="IPR012337">
    <property type="entry name" value="RNaseH-like_sf"/>
</dbReference>
<comment type="caution">
    <text evidence="3">The sequence shown here is derived from an EMBL/GenBank/DDBJ whole genome shotgun (WGS) entry which is preliminary data.</text>
</comment>
<dbReference type="Pfam" id="PF13456">
    <property type="entry name" value="RVT_3"/>
    <property type="match status" value="1"/>
</dbReference>
<feature type="region of interest" description="Disordered" evidence="1">
    <location>
        <begin position="23"/>
        <end position="60"/>
    </location>
</feature>
<keyword evidence="4" id="KW-1185">Reference proteome</keyword>
<dbReference type="InterPro" id="IPR044730">
    <property type="entry name" value="RNase_H-like_dom_plant"/>
</dbReference>
<dbReference type="InterPro" id="IPR002156">
    <property type="entry name" value="RNaseH_domain"/>
</dbReference>
<sequence length="184" mass="19788">MDSVHFLLALQASLAQVRQGELEGAGKGKQPCCSSGNSRRKKQVQSKEGSSARWKPPPPGHYKVNVDGSFVAQTGEAGVGVIRVLFRCSDAVEAEAQACAEGLRLAAQWVQGPVILESDCARVVGALQKKEDRSSVARVKRECNLVANDLAHLARRNMHPAVWLGQAPVCVVDLIKSDCNYISP</sequence>
<dbReference type="InterPro" id="IPR052929">
    <property type="entry name" value="RNase_H-like_EbsB-rel"/>
</dbReference>
<evidence type="ECO:0000256" key="1">
    <source>
        <dbReference type="SAM" id="MobiDB-lite"/>
    </source>
</evidence>
<evidence type="ECO:0000313" key="3">
    <source>
        <dbReference type="EMBL" id="KAF8687355.1"/>
    </source>
</evidence>